<reference evidence="8" key="1">
    <citation type="submission" date="2025-08" db="UniProtKB">
        <authorList>
            <consortium name="RefSeq"/>
        </authorList>
    </citation>
    <scope>IDENTIFICATION</scope>
</reference>
<dbReference type="Pfam" id="PF00692">
    <property type="entry name" value="dUTPase"/>
    <property type="match status" value="1"/>
</dbReference>
<dbReference type="SUPFAM" id="SSF51283">
    <property type="entry name" value="dUTPase-like"/>
    <property type="match status" value="1"/>
</dbReference>
<dbReference type="Gene3D" id="2.70.40.10">
    <property type="match status" value="1"/>
</dbReference>
<feature type="domain" description="dUTPase-like" evidence="6">
    <location>
        <begin position="77"/>
        <end position="170"/>
    </location>
</feature>
<dbReference type="RefSeq" id="XP_065675849.1">
    <property type="nucleotide sequence ID" value="XM_065819777.1"/>
</dbReference>
<proteinExistence type="inferred from homology"/>
<dbReference type="EC" id="3.6.1.23" evidence="5"/>
<evidence type="ECO:0000259" key="6">
    <source>
        <dbReference type="Pfam" id="PF00692"/>
    </source>
</evidence>
<gene>
    <name evidence="8" type="primary">LOC136092059</name>
</gene>
<organism evidence="7 8">
    <name type="scientific">Hydra vulgaris</name>
    <name type="common">Hydra</name>
    <name type="synonym">Hydra attenuata</name>
    <dbReference type="NCBI Taxonomy" id="6087"/>
    <lineage>
        <taxon>Eukaryota</taxon>
        <taxon>Metazoa</taxon>
        <taxon>Cnidaria</taxon>
        <taxon>Hydrozoa</taxon>
        <taxon>Hydroidolina</taxon>
        <taxon>Anthoathecata</taxon>
        <taxon>Aplanulata</taxon>
        <taxon>Hydridae</taxon>
        <taxon>Hydra</taxon>
    </lineage>
</organism>
<dbReference type="CDD" id="cd07557">
    <property type="entry name" value="trimeric_dUTPase"/>
    <property type="match status" value="1"/>
</dbReference>
<dbReference type="PANTHER" id="PTHR11241:SF0">
    <property type="entry name" value="DEOXYURIDINE 5'-TRIPHOSPHATE NUCLEOTIDOHYDROLASE"/>
    <property type="match status" value="1"/>
</dbReference>
<keyword evidence="7" id="KW-1185">Reference proteome</keyword>
<keyword evidence="3 5" id="KW-0378">Hydrolase</keyword>
<dbReference type="Proteomes" id="UP001652625">
    <property type="component" value="Chromosome 15"/>
</dbReference>
<sequence>MLIKLVKHVDNLFYQMWIDTEFITSIPLLPCINELFNRALNEKDIRQFDFVGEWSLYEVEEIKTIQIRDSHKWSFNETKKSACFDLRSTKHYILQPDERILVSARVYIDKIDSDLVGQICSKSGIALKYGVIVFNAPAIIDADYKDEIKVLLINHSIKDYIIYRGDAVAQDF</sequence>
<evidence type="ECO:0000313" key="8">
    <source>
        <dbReference type="RefSeq" id="XP_065675849.1"/>
    </source>
</evidence>
<comment type="function">
    <text evidence="5">Involved in nucleotide metabolism via production of dUMP, the immediate precursor of thymidine nucleotides, and decreases the intracellular concentration of dUTP so that uracil cannot be incorporated into DNA.</text>
</comment>
<accession>A0ABM4DMQ0</accession>
<keyword evidence="5" id="KW-0479">Metal-binding</keyword>
<comment type="cofactor">
    <cofactor evidence="5">
        <name>Mg(2+)</name>
        <dbReference type="ChEBI" id="CHEBI:18420"/>
    </cofactor>
</comment>
<evidence type="ECO:0000313" key="7">
    <source>
        <dbReference type="Proteomes" id="UP001652625"/>
    </source>
</evidence>
<dbReference type="InterPro" id="IPR008181">
    <property type="entry name" value="dUTPase"/>
</dbReference>
<dbReference type="InterPro" id="IPR033704">
    <property type="entry name" value="dUTPase_trimeric"/>
</dbReference>
<evidence type="ECO:0000256" key="1">
    <source>
        <dbReference type="ARBA" id="ARBA00005142"/>
    </source>
</evidence>
<comment type="catalytic activity">
    <reaction evidence="5">
        <text>dUTP + H2O = dUMP + diphosphate + H(+)</text>
        <dbReference type="Rhea" id="RHEA:10248"/>
        <dbReference type="ChEBI" id="CHEBI:15377"/>
        <dbReference type="ChEBI" id="CHEBI:15378"/>
        <dbReference type="ChEBI" id="CHEBI:33019"/>
        <dbReference type="ChEBI" id="CHEBI:61555"/>
        <dbReference type="ChEBI" id="CHEBI:246422"/>
        <dbReference type="EC" id="3.6.1.23"/>
    </reaction>
</comment>
<comment type="pathway">
    <text evidence="1 5">Pyrimidine metabolism; dUMP biosynthesis; dUMP from dCTP (dUTP route): step 2/2.</text>
</comment>
<comment type="similarity">
    <text evidence="2 5">Belongs to the dUTPase family.</text>
</comment>
<evidence type="ECO:0000256" key="3">
    <source>
        <dbReference type="ARBA" id="ARBA00022801"/>
    </source>
</evidence>
<keyword evidence="4 5" id="KW-0546">Nucleotide metabolism</keyword>
<dbReference type="InterPro" id="IPR029054">
    <property type="entry name" value="dUTPase-like"/>
</dbReference>
<name>A0ABM4DMQ0_HYDVU</name>
<dbReference type="GeneID" id="136092059"/>
<evidence type="ECO:0000256" key="2">
    <source>
        <dbReference type="ARBA" id="ARBA00006581"/>
    </source>
</evidence>
<keyword evidence="5" id="KW-0460">Magnesium</keyword>
<dbReference type="InterPro" id="IPR036157">
    <property type="entry name" value="dUTPase-like_sf"/>
</dbReference>
<dbReference type="PANTHER" id="PTHR11241">
    <property type="entry name" value="DEOXYURIDINE 5'-TRIPHOSPHATE NUCLEOTIDOHYDROLASE"/>
    <property type="match status" value="1"/>
</dbReference>
<evidence type="ECO:0000256" key="4">
    <source>
        <dbReference type="ARBA" id="ARBA00023080"/>
    </source>
</evidence>
<evidence type="ECO:0000256" key="5">
    <source>
        <dbReference type="RuleBase" id="RU367024"/>
    </source>
</evidence>
<protein>
    <recommendedName>
        <fullName evidence="5">Deoxyuridine 5'-triphosphate nucleotidohydrolase</fullName>
        <shortName evidence="5">dUTPase</shortName>
        <ecNumber evidence="5">3.6.1.23</ecNumber>
    </recommendedName>
    <alternativeName>
        <fullName evidence="5">dUTP pyrophosphatase</fullName>
    </alternativeName>
</protein>